<dbReference type="GO" id="GO:0003676">
    <property type="term" value="F:nucleic acid binding"/>
    <property type="evidence" value="ECO:0007669"/>
    <property type="project" value="InterPro"/>
</dbReference>
<evidence type="ECO:0000259" key="3">
    <source>
        <dbReference type="PROSITE" id="PS50994"/>
    </source>
</evidence>
<dbReference type="PANTHER" id="PTHR35004">
    <property type="entry name" value="TRANSPOSASE RV3428C-RELATED"/>
    <property type="match status" value="1"/>
</dbReference>
<evidence type="ECO:0000313" key="4">
    <source>
        <dbReference type="EMBL" id="SKA11351.1"/>
    </source>
</evidence>
<dbReference type="InterPro" id="IPR036397">
    <property type="entry name" value="RNaseH_sf"/>
</dbReference>
<dbReference type="AlphaFoldDB" id="A0A1T4R6U3"/>
<organism evidence="4 5">
    <name type="scientific">Treponema berlinense</name>
    <dbReference type="NCBI Taxonomy" id="225004"/>
    <lineage>
        <taxon>Bacteria</taxon>
        <taxon>Pseudomonadati</taxon>
        <taxon>Spirochaetota</taxon>
        <taxon>Spirochaetia</taxon>
        <taxon>Spirochaetales</taxon>
        <taxon>Treponemataceae</taxon>
        <taxon>Treponema</taxon>
    </lineage>
</organism>
<evidence type="ECO:0000256" key="1">
    <source>
        <dbReference type="ARBA" id="ARBA00009277"/>
    </source>
</evidence>
<dbReference type="RefSeq" id="WP_078931918.1">
    <property type="nucleotide sequence ID" value="NZ_FUXC01000029.1"/>
</dbReference>
<dbReference type="PROSITE" id="PS50994">
    <property type="entry name" value="INTEGRASE"/>
    <property type="match status" value="1"/>
</dbReference>
<dbReference type="OrthoDB" id="92877at2"/>
<accession>A0A1T4R6U3</accession>
<dbReference type="GeneID" id="303368413"/>
<dbReference type="EMBL" id="FUXC01000029">
    <property type="protein sequence ID" value="SKA11351.1"/>
    <property type="molecule type" value="Genomic_DNA"/>
</dbReference>
<dbReference type="Gene3D" id="3.30.420.10">
    <property type="entry name" value="Ribonuclease H-like superfamily/Ribonuclease H"/>
    <property type="match status" value="1"/>
</dbReference>
<dbReference type="Pfam" id="PF22483">
    <property type="entry name" value="Mu-transpos_C_2"/>
    <property type="match status" value="1"/>
</dbReference>
<keyword evidence="5" id="KW-1185">Reference proteome</keyword>
<evidence type="ECO:0000256" key="2">
    <source>
        <dbReference type="SAM" id="MobiDB-lite"/>
    </source>
</evidence>
<dbReference type="Proteomes" id="UP000190395">
    <property type="component" value="Unassembled WGS sequence"/>
</dbReference>
<name>A0A1T4R6U3_9SPIR</name>
<reference evidence="4 5" key="1">
    <citation type="submission" date="2017-02" db="EMBL/GenBank/DDBJ databases">
        <authorList>
            <person name="Peterson S.W."/>
        </authorList>
    </citation>
    <scope>NUCLEOTIDE SEQUENCE [LARGE SCALE GENOMIC DNA]</scope>
    <source>
        <strain evidence="4 5">ATCC BAA-909</strain>
    </source>
</reference>
<dbReference type="PANTHER" id="PTHR35004:SF8">
    <property type="entry name" value="TRANSPOSASE RV3428C-RELATED"/>
    <property type="match status" value="1"/>
</dbReference>
<sequence length="518" mass="59987">MAKINPKLILELIESGMSRRQICSSRHVSPHTVSEVKQIAEKNNITTKDIKNMSEDDVYRMFFPDRNQLEDMYEQPDYEYVHGELKKTGVTLKLLWQEYQDKCASLTKIPMGYTKYCRGYNKFVISNSLTNHLEHKPGIAVQVDWSGPTMEYLNPENLEPVKAYLFVATLPYSQYSYVEACRDMKQDSWLRCHIHMYEYFKGVPIKTVCDNLKTGVVKHPKEGEIVLNEAYEALGNHYMTAIMPTGVRKPKQKASVEGTVGKVATAIIAALRDHTFYSLEQLQIAILSKLEEFNKRPFQKRDASRWEVFQEEKKFLNPLPDVPYEIATWVYRRKVNLNCHVVYEKNNYSCPYQYVGSEADLKVTDKTVEIFVKGNRVATHQKFAEGIEYRYSTHPQDMPDQFQQPEWDDARIRNWAYKIGPNCGECIDRIFAGVKIKEQGYNPSLSLLRLSKKYSESRLESACKLALMQIRSPRYHHLNAILAANQDILAEQLQNKPKQNNTQGYIRGSAYYGGNEND</sequence>
<proteinExistence type="inferred from homology"/>
<dbReference type="GO" id="GO:0015074">
    <property type="term" value="P:DNA integration"/>
    <property type="evidence" value="ECO:0007669"/>
    <property type="project" value="InterPro"/>
</dbReference>
<dbReference type="STRING" id="225004.SAMN02745152_02217"/>
<comment type="similarity">
    <text evidence="1">Belongs to the transposase IS21/IS408/IS1162 family.</text>
</comment>
<dbReference type="NCBIfam" id="NF033546">
    <property type="entry name" value="transpos_IS21"/>
    <property type="match status" value="1"/>
</dbReference>
<dbReference type="SUPFAM" id="SSF53098">
    <property type="entry name" value="Ribonuclease H-like"/>
    <property type="match status" value="1"/>
</dbReference>
<dbReference type="InterPro" id="IPR012337">
    <property type="entry name" value="RNaseH-like_sf"/>
</dbReference>
<dbReference type="InterPro" id="IPR001584">
    <property type="entry name" value="Integrase_cat-core"/>
</dbReference>
<protein>
    <submittedName>
        <fullName evidence="4">Transposase</fullName>
    </submittedName>
</protein>
<gene>
    <name evidence="4" type="ORF">SAMN02745152_02217</name>
</gene>
<evidence type="ECO:0000313" key="5">
    <source>
        <dbReference type="Proteomes" id="UP000190395"/>
    </source>
</evidence>
<dbReference type="InterPro" id="IPR054353">
    <property type="entry name" value="IstA-like_C"/>
</dbReference>
<feature type="region of interest" description="Disordered" evidence="2">
    <location>
        <begin position="497"/>
        <end position="518"/>
    </location>
</feature>
<feature type="domain" description="Integrase catalytic" evidence="3">
    <location>
        <begin position="133"/>
        <end position="326"/>
    </location>
</feature>